<keyword evidence="2" id="KW-1133">Transmembrane helix</keyword>
<protein>
    <recommendedName>
        <fullName evidence="5">DUF3040 domain-containing protein</fullName>
    </recommendedName>
</protein>
<gene>
    <name evidence="3" type="ORF">FHS07_000085</name>
</gene>
<accession>A0A7W5GDY4</accession>
<dbReference type="AlphaFoldDB" id="A0A7W5GDY4"/>
<feature type="compositionally biased region" description="Basic and acidic residues" evidence="1">
    <location>
        <begin position="124"/>
        <end position="136"/>
    </location>
</feature>
<dbReference type="EMBL" id="JACHXY010000001">
    <property type="protein sequence ID" value="MBB3156401.1"/>
    <property type="molecule type" value="Genomic_DNA"/>
</dbReference>
<feature type="transmembrane region" description="Helical" evidence="2">
    <location>
        <begin position="64"/>
        <end position="85"/>
    </location>
</feature>
<evidence type="ECO:0000256" key="2">
    <source>
        <dbReference type="SAM" id="Phobius"/>
    </source>
</evidence>
<evidence type="ECO:0000313" key="4">
    <source>
        <dbReference type="Proteomes" id="UP000543579"/>
    </source>
</evidence>
<evidence type="ECO:0000313" key="3">
    <source>
        <dbReference type="EMBL" id="MBB3156401.1"/>
    </source>
</evidence>
<name>A0A7W5GDY4_9MICO</name>
<evidence type="ECO:0000256" key="1">
    <source>
        <dbReference type="SAM" id="MobiDB-lite"/>
    </source>
</evidence>
<keyword evidence="2" id="KW-0812">Transmembrane</keyword>
<dbReference type="InterPro" id="IPR021401">
    <property type="entry name" value="DUF3040"/>
</dbReference>
<keyword evidence="2" id="KW-0472">Membrane</keyword>
<feature type="compositionally biased region" description="Low complexity" evidence="1">
    <location>
        <begin position="108"/>
        <end position="120"/>
    </location>
</feature>
<comment type="caution">
    <text evidence="3">The sequence shown here is derived from an EMBL/GenBank/DDBJ whole genome shotgun (WGS) entry which is preliminary data.</text>
</comment>
<sequence>MPLSEQEQRLLDEMERHLMSNDTDVVTAPSRALSYRNIVLGSILVLAGLGALVVGVSIGFNTGFLGIGIGVLGFLLMVGGVIFAVTPMRGSVATASRAGAPGAGASGGAKSRAARASGSSFMDRMNERWDRRHEGQ</sequence>
<dbReference type="Pfam" id="PF11239">
    <property type="entry name" value="DUF3040"/>
    <property type="match status" value="1"/>
</dbReference>
<evidence type="ECO:0008006" key="5">
    <source>
        <dbReference type="Google" id="ProtNLM"/>
    </source>
</evidence>
<feature type="transmembrane region" description="Helical" evidence="2">
    <location>
        <begin position="38"/>
        <end position="58"/>
    </location>
</feature>
<dbReference type="RefSeq" id="WP_183417962.1">
    <property type="nucleotide sequence ID" value="NZ_JACHXY010000001.1"/>
</dbReference>
<organism evidence="3 4">
    <name type="scientific">Microbacterium proteolyticum</name>
    <dbReference type="NCBI Taxonomy" id="1572644"/>
    <lineage>
        <taxon>Bacteria</taxon>
        <taxon>Bacillati</taxon>
        <taxon>Actinomycetota</taxon>
        <taxon>Actinomycetes</taxon>
        <taxon>Micrococcales</taxon>
        <taxon>Microbacteriaceae</taxon>
        <taxon>Microbacterium</taxon>
    </lineage>
</organism>
<proteinExistence type="predicted"/>
<feature type="region of interest" description="Disordered" evidence="1">
    <location>
        <begin position="95"/>
        <end position="136"/>
    </location>
</feature>
<dbReference type="Proteomes" id="UP000543579">
    <property type="component" value="Unassembled WGS sequence"/>
</dbReference>
<reference evidence="3 4" key="1">
    <citation type="submission" date="2020-08" db="EMBL/GenBank/DDBJ databases">
        <title>Genomic Encyclopedia of Type Strains, Phase III (KMG-III): the genomes of soil and plant-associated and newly described type strains.</title>
        <authorList>
            <person name="Whitman W."/>
        </authorList>
    </citation>
    <scope>NUCLEOTIDE SEQUENCE [LARGE SCALE GENOMIC DNA]</scope>
    <source>
        <strain evidence="3 4">CECT 8356</strain>
    </source>
</reference>